<evidence type="ECO:0000313" key="1">
    <source>
        <dbReference type="EMBL" id="VFU14206.1"/>
    </source>
</evidence>
<dbReference type="Gene3D" id="2.60.40.3230">
    <property type="match status" value="1"/>
</dbReference>
<gene>
    <name evidence="1" type="ORF">SCFA_270005</name>
</gene>
<accession>A0A485LYH8</accession>
<evidence type="ECO:0008006" key="2">
    <source>
        <dbReference type="Google" id="ProtNLM"/>
    </source>
</evidence>
<proteinExistence type="predicted"/>
<sequence>MARGWNIIWLIALFLVACAGTAPNVLHVQAGPGGLSSKKEEINDRWLARKVSFGEVSIRALDLGSSMEAQVILQNNSSRDVVFEYRFIWYDAAGFEISSMTAWIPSGLSGKEARGYRSTAPSPNAVSFKCMVRNLQPLTDTGS</sequence>
<dbReference type="EMBL" id="CAADRM010000089">
    <property type="protein sequence ID" value="VFU14206.1"/>
    <property type="molecule type" value="Genomic_DNA"/>
</dbReference>
<dbReference type="CDD" id="cd09030">
    <property type="entry name" value="DUF1425"/>
    <property type="match status" value="1"/>
</dbReference>
<reference evidence="1" key="1">
    <citation type="submission" date="2019-03" db="EMBL/GenBank/DDBJ databases">
        <authorList>
            <person name="Hao L."/>
        </authorList>
    </citation>
    <scope>NUCLEOTIDE SEQUENCE</scope>
</reference>
<dbReference type="InterPro" id="IPR010824">
    <property type="entry name" value="DUF1425"/>
</dbReference>
<protein>
    <recommendedName>
        <fullName evidence="2">DUF1425 domain-containing protein</fullName>
    </recommendedName>
</protein>
<dbReference type="PROSITE" id="PS51257">
    <property type="entry name" value="PROKAR_LIPOPROTEIN"/>
    <property type="match status" value="1"/>
</dbReference>
<name>A0A485LYH8_9ZZZZ</name>
<dbReference type="AlphaFoldDB" id="A0A485LYH8"/>
<organism evidence="1">
    <name type="scientific">anaerobic digester metagenome</name>
    <dbReference type="NCBI Taxonomy" id="1263854"/>
    <lineage>
        <taxon>unclassified sequences</taxon>
        <taxon>metagenomes</taxon>
        <taxon>ecological metagenomes</taxon>
    </lineage>
</organism>
<dbReference type="InterPro" id="IPR038483">
    <property type="entry name" value="YcfL-like_sf"/>
</dbReference>
<dbReference type="Pfam" id="PF07233">
    <property type="entry name" value="DUF1425"/>
    <property type="match status" value="1"/>
</dbReference>